<keyword evidence="2" id="KW-0378">Hydrolase</keyword>
<dbReference type="EMBL" id="JAIWYP010000004">
    <property type="protein sequence ID" value="KAH3841046.1"/>
    <property type="molecule type" value="Genomic_DNA"/>
</dbReference>
<dbReference type="InterPro" id="IPR014905">
    <property type="entry name" value="HIRAN"/>
</dbReference>
<dbReference type="AlphaFoldDB" id="A0A9D4KL23"/>
<evidence type="ECO:0000313" key="5">
    <source>
        <dbReference type="Proteomes" id="UP000828390"/>
    </source>
</evidence>
<dbReference type="GO" id="GO:0016818">
    <property type="term" value="F:hydrolase activity, acting on acid anhydrides, in phosphorus-containing anhydrides"/>
    <property type="evidence" value="ECO:0007669"/>
    <property type="project" value="InterPro"/>
</dbReference>
<sequence length="124" mass="14376">MKNAIIRNVYVVGMHHGGKKELEVGALYFCKSEPNNPWDPNAVAVFDDRDLTRRVCYLRREDARKLGEVLGFEQGTCYLRPKMKAEKFSRFKGPMQNCSIGFKCQEDVTRLKPVLNSTYIHKIY</sequence>
<reference evidence="4" key="1">
    <citation type="journal article" date="2019" name="bioRxiv">
        <title>The Genome of the Zebra Mussel, Dreissena polymorpha: A Resource for Invasive Species Research.</title>
        <authorList>
            <person name="McCartney M.A."/>
            <person name="Auch B."/>
            <person name="Kono T."/>
            <person name="Mallez S."/>
            <person name="Zhang Y."/>
            <person name="Obille A."/>
            <person name="Becker A."/>
            <person name="Abrahante J.E."/>
            <person name="Garbe J."/>
            <person name="Badalamenti J.P."/>
            <person name="Herman A."/>
            <person name="Mangelson H."/>
            <person name="Liachko I."/>
            <person name="Sullivan S."/>
            <person name="Sone E.D."/>
            <person name="Koren S."/>
            <person name="Silverstein K.A.T."/>
            <person name="Beckman K.B."/>
            <person name="Gohl D.M."/>
        </authorList>
    </citation>
    <scope>NUCLEOTIDE SEQUENCE</scope>
    <source>
        <strain evidence="4">Duluth1</strain>
        <tissue evidence="4">Whole animal</tissue>
    </source>
</reference>
<accession>A0A9D4KL23</accession>
<proteinExistence type="predicted"/>
<protein>
    <recommendedName>
        <fullName evidence="3">HIRAN domain-containing protein</fullName>
    </recommendedName>
</protein>
<dbReference type="GO" id="GO:0008270">
    <property type="term" value="F:zinc ion binding"/>
    <property type="evidence" value="ECO:0007669"/>
    <property type="project" value="InterPro"/>
</dbReference>
<keyword evidence="5" id="KW-1185">Reference proteome</keyword>
<dbReference type="Gene3D" id="3.30.70.2330">
    <property type="match status" value="1"/>
</dbReference>
<reference evidence="4" key="2">
    <citation type="submission" date="2020-11" db="EMBL/GenBank/DDBJ databases">
        <authorList>
            <person name="McCartney M.A."/>
            <person name="Auch B."/>
            <person name="Kono T."/>
            <person name="Mallez S."/>
            <person name="Becker A."/>
            <person name="Gohl D.M."/>
            <person name="Silverstein K.A.T."/>
            <person name="Koren S."/>
            <person name="Bechman K.B."/>
            <person name="Herman A."/>
            <person name="Abrahante J.E."/>
            <person name="Garbe J."/>
        </authorList>
    </citation>
    <scope>NUCLEOTIDE SEQUENCE</scope>
    <source>
        <strain evidence="4">Duluth1</strain>
        <tissue evidence="4">Whole animal</tissue>
    </source>
</reference>
<evidence type="ECO:0000259" key="3">
    <source>
        <dbReference type="Pfam" id="PF08797"/>
    </source>
</evidence>
<dbReference type="Proteomes" id="UP000828390">
    <property type="component" value="Unassembled WGS sequence"/>
</dbReference>
<evidence type="ECO:0000313" key="4">
    <source>
        <dbReference type="EMBL" id="KAH3841046.1"/>
    </source>
</evidence>
<dbReference type="Pfam" id="PF08797">
    <property type="entry name" value="HIRAN"/>
    <property type="match status" value="1"/>
</dbReference>
<comment type="caution">
    <text evidence="4">The sequence shown here is derived from an EMBL/GenBank/DDBJ whole genome shotgun (WGS) entry which is preliminary data.</text>
</comment>
<gene>
    <name evidence="4" type="ORF">DPMN_114505</name>
</gene>
<keyword evidence="1" id="KW-0479">Metal-binding</keyword>
<evidence type="ECO:0000256" key="2">
    <source>
        <dbReference type="ARBA" id="ARBA00022801"/>
    </source>
</evidence>
<organism evidence="4 5">
    <name type="scientific">Dreissena polymorpha</name>
    <name type="common">Zebra mussel</name>
    <name type="synonym">Mytilus polymorpha</name>
    <dbReference type="NCBI Taxonomy" id="45954"/>
    <lineage>
        <taxon>Eukaryota</taxon>
        <taxon>Metazoa</taxon>
        <taxon>Spiralia</taxon>
        <taxon>Lophotrochozoa</taxon>
        <taxon>Mollusca</taxon>
        <taxon>Bivalvia</taxon>
        <taxon>Autobranchia</taxon>
        <taxon>Heteroconchia</taxon>
        <taxon>Euheterodonta</taxon>
        <taxon>Imparidentia</taxon>
        <taxon>Neoheterodontei</taxon>
        <taxon>Myida</taxon>
        <taxon>Dreissenoidea</taxon>
        <taxon>Dreissenidae</taxon>
        <taxon>Dreissena</taxon>
    </lineage>
</organism>
<evidence type="ECO:0000256" key="1">
    <source>
        <dbReference type="ARBA" id="ARBA00022723"/>
    </source>
</evidence>
<feature type="domain" description="HIRAN" evidence="3">
    <location>
        <begin position="8"/>
        <end position="72"/>
    </location>
</feature>
<dbReference type="GO" id="GO:0003676">
    <property type="term" value="F:nucleic acid binding"/>
    <property type="evidence" value="ECO:0007669"/>
    <property type="project" value="InterPro"/>
</dbReference>
<name>A0A9D4KL23_DREPO</name>